<reference evidence="1" key="3">
    <citation type="submission" date="2025-09" db="UniProtKB">
        <authorList>
            <consortium name="Ensembl"/>
        </authorList>
    </citation>
    <scope>IDENTIFICATION</scope>
</reference>
<accession>H2XLB8</accession>
<name>H2XLB8_CIOIN</name>
<organism evidence="1 2">
    <name type="scientific">Ciona intestinalis</name>
    <name type="common">Transparent sea squirt</name>
    <name type="synonym">Ascidia intestinalis</name>
    <dbReference type="NCBI Taxonomy" id="7719"/>
    <lineage>
        <taxon>Eukaryota</taxon>
        <taxon>Metazoa</taxon>
        <taxon>Chordata</taxon>
        <taxon>Tunicata</taxon>
        <taxon>Ascidiacea</taxon>
        <taxon>Phlebobranchia</taxon>
        <taxon>Cionidae</taxon>
        <taxon>Ciona</taxon>
    </lineage>
</organism>
<dbReference type="Proteomes" id="UP000008144">
    <property type="component" value="Unassembled WGS sequence"/>
</dbReference>
<dbReference type="InParanoid" id="H2XLB8"/>
<dbReference type="AlphaFoldDB" id="H2XLB8"/>
<evidence type="ECO:0000313" key="1">
    <source>
        <dbReference type="Ensembl" id="ENSCINP00000030450.1"/>
    </source>
</evidence>
<reference evidence="1" key="2">
    <citation type="submission" date="2025-08" db="UniProtKB">
        <authorList>
            <consortium name="Ensembl"/>
        </authorList>
    </citation>
    <scope>IDENTIFICATION</scope>
</reference>
<protein>
    <submittedName>
        <fullName evidence="1">Uncharacterized protein</fullName>
    </submittedName>
</protein>
<dbReference type="HOGENOM" id="CLU_2670364_0_0_1"/>
<dbReference type="Ensembl" id="ENSCINT00000036884.1">
    <property type="protein sequence ID" value="ENSCINP00000030450.1"/>
    <property type="gene ID" value="ENSCING00000019280.1"/>
</dbReference>
<reference evidence="2" key="1">
    <citation type="journal article" date="2002" name="Science">
        <title>The draft genome of Ciona intestinalis: insights into chordate and vertebrate origins.</title>
        <authorList>
            <person name="Dehal P."/>
            <person name="Satou Y."/>
            <person name="Campbell R.K."/>
            <person name="Chapman J."/>
            <person name="Degnan B."/>
            <person name="De Tomaso A."/>
            <person name="Davidson B."/>
            <person name="Di Gregorio A."/>
            <person name="Gelpke M."/>
            <person name="Goodstein D.M."/>
            <person name="Harafuji N."/>
            <person name="Hastings K.E."/>
            <person name="Ho I."/>
            <person name="Hotta K."/>
            <person name="Huang W."/>
            <person name="Kawashima T."/>
            <person name="Lemaire P."/>
            <person name="Martinez D."/>
            <person name="Meinertzhagen I.A."/>
            <person name="Necula S."/>
            <person name="Nonaka M."/>
            <person name="Putnam N."/>
            <person name="Rash S."/>
            <person name="Saiga H."/>
            <person name="Satake M."/>
            <person name="Terry A."/>
            <person name="Yamada L."/>
            <person name="Wang H.G."/>
            <person name="Awazu S."/>
            <person name="Azumi K."/>
            <person name="Boore J."/>
            <person name="Branno M."/>
            <person name="Chin-Bow S."/>
            <person name="DeSantis R."/>
            <person name="Doyle S."/>
            <person name="Francino P."/>
            <person name="Keys D.N."/>
            <person name="Haga S."/>
            <person name="Hayashi H."/>
            <person name="Hino K."/>
            <person name="Imai K.S."/>
            <person name="Inaba K."/>
            <person name="Kano S."/>
            <person name="Kobayashi K."/>
            <person name="Kobayashi M."/>
            <person name="Lee B.I."/>
            <person name="Makabe K.W."/>
            <person name="Manohar C."/>
            <person name="Matassi G."/>
            <person name="Medina M."/>
            <person name="Mochizuki Y."/>
            <person name="Mount S."/>
            <person name="Morishita T."/>
            <person name="Miura S."/>
            <person name="Nakayama A."/>
            <person name="Nishizaka S."/>
            <person name="Nomoto H."/>
            <person name="Ohta F."/>
            <person name="Oishi K."/>
            <person name="Rigoutsos I."/>
            <person name="Sano M."/>
            <person name="Sasaki A."/>
            <person name="Sasakura Y."/>
            <person name="Shoguchi E."/>
            <person name="Shin-i T."/>
            <person name="Spagnuolo A."/>
            <person name="Stainier D."/>
            <person name="Suzuki M.M."/>
            <person name="Tassy O."/>
            <person name="Takatori N."/>
            <person name="Tokuoka M."/>
            <person name="Yagi K."/>
            <person name="Yoshizaki F."/>
            <person name="Wada S."/>
            <person name="Zhang C."/>
            <person name="Hyatt P.D."/>
            <person name="Larimer F."/>
            <person name="Detter C."/>
            <person name="Doggett N."/>
            <person name="Glavina T."/>
            <person name="Hawkins T."/>
            <person name="Richardson P."/>
            <person name="Lucas S."/>
            <person name="Kohara Y."/>
            <person name="Levine M."/>
            <person name="Satoh N."/>
            <person name="Rokhsar D.S."/>
        </authorList>
    </citation>
    <scope>NUCLEOTIDE SEQUENCE [LARGE SCALE GENOMIC DNA]</scope>
</reference>
<proteinExistence type="predicted"/>
<keyword evidence="2" id="KW-1185">Reference proteome</keyword>
<sequence length="75" mass="8420">MDIFNCWTGYSRCRKAIGQLSCCCLDQICSITYNCFLVVADLWTSDSESSGSDFPTLKYSFYVFDGIALGGFDRL</sequence>
<evidence type="ECO:0000313" key="2">
    <source>
        <dbReference type="Proteomes" id="UP000008144"/>
    </source>
</evidence>